<reference evidence="1" key="1">
    <citation type="submission" date="2020-02" db="EMBL/GenBank/DDBJ databases">
        <authorList>
            <person name="Palmer J.M."/>
        </authorList>
    </citation>
    <scope>NUCLEOTIDE SEQUENCE</scope>
    <source>
        <strain evidence="1">EPUS1.4</strain>
        <tissue evidence="1">Thallus</tissue>
    </source>
</reference>
<proteinExistence type="predicted"/>
<accession>A0A8H7AWE5</accession>
<gene>
    <name evidence="1" type="ORF">GJ744_000181</name>
</gene>
<dbReference type="AlphaFoldDB" id="A0A8H7AWE5"/>
<organism evidence="1 2">
    <name type="scientific">Endocarpon pusillum</name>
    <dbReference type="NCBI Taxonomy" id="364733"/>
    <lineage>
        <taxon>Eukaryota</taxon>
        <taxon>Fungi</taxon>
        <taxon>Dikarya</taxon>
        <taxon>Ascomycota</taxon>
        <taxon>Pezizomycotina</taxon>
        <taxon>Eurotiomycetes</taxon>
        <taxon>Chaetothyriomycetidae</taxon>
        <taxon>Verrucariales</taxon>
        <taxon>Verrucariaceae</taxon>
        <taxon>Endocarpon</taxon>
    </lineage>
</organism>
<protein>
    <submittedName>
        <fullName evidence="1">Uncharacterized protein</fullName>
    </submittedName>
</protein>
<evidence type="ECO:0000313" key="1">
    <source>
        <dbReference type="EMBL" id="KAF7514411.1"/>
    </source>
</evidence>
<evidence type="ECO:0000313" key="2">
    <source>
        <dbReference type="Proteomes" id="UP000606974"/>
    </source>
</evidence>
<comment type="caution">
    <text evidence="1">The sequence shown here is derived from an EMBL/GenBank/DDBJ whole genome shotgun (WGS) entry which is preliminary data.</text>
</comment>
<keyword evidence="2" id="KW-1185">Reference proteome</keyword>
<dbReference type="EMBL" id="JAACFV010000001">
    <property type="protein sequence ID" value="KAF7514411.1"/>
    <property type="molecule type" value="Genomic_DNA"/>
</dbReference>
<name>A0A8H7AWE5_9EURO</name>
<sequence>MVFVVPTLVNAGTPPTTARSLINAKSLLVDVTATWVPQAQHLWLHVSYLVADSAVSSHASRIRQHASRVLATAQSRLRIVLLSKDLMLKAAQSLETFADWNSLSARHAIVMATDRVKASTSSTR</sequence>
<dbReference type="Proteomes" id="UP000606974">
    <property type="component" value="Unassembled WGS sequence"/>
</dbReference>